<protein>
    <submittedName>
        <fullName evidence="2">Uncharacterized protein</fullName>
    </submittedName>
</protein>
<dbReference type="EMBL" id="AP006500">
    <property type="protein sequence ID" value="BAM82297.1"/>
    <property type="molecule type" value="Genomic_DNA"/>
</dbReference>
<dbReference type="GeneID" id="16997140"/>
<dbReference type="PROSITE" id="PS51257">
    <property type="entry name" value="PROKAR_LIPOPROTEIN"/>
    <property type="match status" value="1"/>
</dbReference>
<organism evidence="2 3">
    <name type="scientific">Cyanidioschyzon merolae (strain NIES-3377 / 10D)</name>
    <name type="common">Unicellular red alga</name>
    <dbReference type="NCBI Taxonomy" id="280699"/>
    <lineage>
        <taxon>Eukaryota</taxon>
        <taxon>Rhodophyta</taxon>
        <taxon>Bangiophyceae</taxon>
        <taxon>Cyanidiales</taxon>
        <taxon>Cyanidiaceae</taxon>
        <taxon>Cyanidioschyzon</taxon>
    </lineage>
</organism>
<dbReference type="Proteomes" id="UP000007014">
    <property type="component" value="Chromosome 18"/>
</dbReference>
<keyword evidence="3" id="KW-1185">Reference proteome</keyword>
<feature type="chain" id="PRO_5004017998" evidence="1">
    <location>
        <begin position="23"/>
        <end position="207"/>
    </location>
</feature>
<dbReference type="Gramene" id="CMR004CT">
    <property type="protein sequence ID" value="CMR004CT"/>
    <property type="gene ID" value="CMR004C"/>
</dbReference>
<reference evidence="2 3" key="2">
    <citation type="journal article" date="2007" name="BMC Biol.">
        <title>A 100%-complete sequence reveals unusually simple genomic features in the hot-spring red alga Cyanidioschyzon merolae.</title>
        <authorList>
            <person name="Nozaki H."/>
            <person name="Takano H."/>
            <person name="Misumi O."/>
            <person name="Terasawa K."/>
            <person name="Matsuzaki M."/>
            <person name="Maruyama S."/>
            <person name="Nishida K."/>
            <person name="Yagisawa F."/>
            <person name="Yoshida Y."/>
            <person name="Fujiwara T."/>
            <person name="Takio S."/>
            <person name="Tamura K."/>
            <person name="Chung S.J."/>
            <person name="Nakamura S."/>
            <person name="Kuroiwa H."/>
            <person name="Tanaka K."/>
            <person name="Sato N."/>
            <person name="Kuroiwa T."/>
        </authorList>
    </citation>
    <scope>NUCLEOTIDE SEQUENCE [LARGE SCALE GENOMIC DNA]</scope>
    <source>
        <strain evidence="2 3">10D</strain>
    </source>
</reference>
<name>M1VGK5_CYAM1</name>
<evidence type="ECO:0000313" key="3">
    <source>
        <dbReference type="Proteomes" id="UP000007014"/>
    </source>
</evidence>
<dbReference type="HOGENOM" id="CLU_1328037_0_0_1"/>
<accession>M1VGK5</accession>
<evidence type="ECO:0000313" key="2">
    <source>
        <dbReference type="EMBL" id="BAM82297.1"/>
    </source>
</evidence>
<dbReference type="RefSeq" id="XP_005538333.1">
    <property type="nucleotide sequence ID" value="XM_005538276.1"/>
</dbReference>
<gene>
    <name evidence="2" type="ORF">CYME_CMR004C</name>
</gene>
<reference evidence="2 3" key="1">
    <citation type="journal article" date="2004" name="Nature">
        <title>Genome sequence of the ultrasmall unicellular red alga Cyanidioschyzon merolae 10D.</title>
        <authorList>
            <person name="Matsuzaki M."/>
            <person name="Misumi O."/>
            <person name="Shin-i T."/>
            <person name="Maruyama S."/>
            <person name="Takahara M."/>
            <person name="Miyagishima S."/>
            <person name="Mori T."/>
            <person name="Nishida K."/>
            <person name="Yagisawa F."/>
            <person name="Nishida K."/>
            <person name="Yoshida Y."/>
            <person name="Nishimura Y."/>
            <person name="Nakao S."/>
            <person name="Kobayashi T."/>
            <person name="Momoyama Y."/>
            <person name="Higashiyama T."/>
            <person name="Minoda A."/>
            <person name="Sano M."/>
            <person name="Nomoto H."/>
            <person name="Oishi K."/>
            <person name="Hayashi H."/>
            <person name="Ohta F."/>
            <person name="Nishizaka S."/>
            <person name="Haga S."/>
            <person name="Miura S."/>
            <person name="Morishita T."/>
            <person name="Kabeya Y."/>
            <person name="Terasawa K."/>
            <person name="Suzuki Y."/>
            <person name="Ishii Y."/>
            <person name="Asakawa S."/>
            <person name="Takano H."/>
            <person name="Ohta N."/>
            <person name="Kuroiwa H."/>
            <person name="Tanaka K."/>
            <person name="Shimizu N."/>
            <person name="Sugano S."/>
            <person name="Sato N."/>
            <person name="Nozaki H."/>
            <person name="Ogasawara N."/>
            <person name="Kohara Y."/>
            <person name="Kuroiwa T."/>
        </authorList>
    </citation>
    <scope>NUCLEOTIDE SEQUENCE [LARGE SCALE GENOMIC DNA]</scope>
    <source>
        <strain evidence="2 3">10D</strain>
    </source>
</reference>
<dbReference type="KEGG" id="cme:CYME_CMR004C"/>
<dbReference type="AlphaFoldDB" id="M1VGK5"/>
<proteinExistence type="predicted"/>
<feature type="signal peptide" evidence="1">
    <location>
        <begin position="1"/>
        <end position="22"/>
    </location>
</feature>
<keyword evidence="1" id="KW-0732">Signal</keyword>
<evidence type="ECO:0000256" key="1">
    <source>
        <dbReference type="SAM" id="SignalP"/>
    </source>
</evidence>
<sequence length="207" mass="21574">MSLSAKTLCLFILALVVSAVGGAPAALGASCSYTCQTGNSSLTQKTVSNCDRDCALDVLCPSSTVFFSECIDSVTSLKYYQVKYPLVSSRSDDTSACPSSIEARVDTSGIMHVPSLCTTGCFPCGIPYTISSSTYDSSGNNFFTAEAHSSVFGVVPKCCSLSGQISLSTGRVTYDFEAVHDVAVLLYISSVSAVCAYGTSSYHAIPA</sequence>